<dbReference type="EMBL" id="JX276964">
    <property type="protein sequence ID" value="AGA83661.1"/>
    <property type="molecule type" value="Viral_cRNA"/>
</dbReference>
<accession>A0A075BF60</accession>
<gene>
    <name evidence="1" type="primary">L</name>
</gene>
<organism evidence="1">
    <name type="scientific">Culex pipiens rhabdovirus 2</name>
    <dbReference type="NCBI Taxonomy" id="1271871"/>
    <lineage>
        <taxon>Viruses</taxon>
        <taxon>Riboviria</taxon>
        <taxon>Orthornavirae</taxon>
        <taxon>Negarnaviricota</taxon>
        <taxon>Haploviricotina</taxon>
        <taxon>Monjiviricetes</taxon>
        <taxon>Mononegavirales</taxon>
        <taxon>Rhabdoviridae</taxon>
    </lineage>
</organism>
<proteinExistence type="predicted"/>
<sequence>ADDLNTVTMKMLKASDGQSARDYKTITIANHIDYSK</sequence>
<reference evidence="1" key="1">
    <citation type="submission" date="2012-07" db="EMBL/GenBank/DDBJ databases">
        <title>Novel Rhabdovirus sequences in mosquitoes of the genus Ochlerotatus and Culex.</title>
        <authorList>
            <person name="Aznar C."/>
            <person name="Vazquez A."/>
            <person name="Juste J."/>
            <person name="Vazquez-Moron S."/>
            <person name="Ibanez C."/>
            <person name="Tenorio A."/>
            <person name="Echevarria J."/>
        </authorList>
    </citation>
    <scope>NUCLEOTIDE SEQUENCE</scope>
    <source>
        <strain evidence="1">Spain.Cpi2.08</strain>
    </source>
</reference>
<feature type="non-terminal residue" evidence="1">
    <location>
        <position position="36"/>
    </location>
</feature>
<feature type="non-terminal residue" evidence="1">
    <location>
        <position position="1"/>
    </location>
</feature>
<name>A0A075BF60_9RHAB</name>
<protein>
    <submittedName>
        <fullName evidence="1">Polymerase</fullName>
    </submittedName>
</protein>
<evidence type="ECO:0000313" key="1">
    <source>
        <dbReference type="EMBL" id="AGA83661.1"/>
    </source>
</evidence>